<evidence type="ECO:0000313" key="10">
    <source>
        <dbReference type="EMBL" id="SVC63882.1"/>
    </source>
</evidence>
<evidence type="ECO:0000256" key="3">
    <source>
        <dbReference type="ARBA" id="ARBA00022475"/>
    </source>
</evidence>
<name>A0A382NVV8_9ZZZZ</name>
<keyword evidence="6" id="KW-0201">Cytochrome c-type biogenesis</keyword>
<dbReference type="AlphaFoldDB" id="A0A382NVV8"/>
<dbReference type="Pfam" id="PF04995">
    <property type="entry name" value="CcmD"/>
    <property type="match status" value="1"/>
</dbReference>
<comment type="subcellular location">
    <subcellularLocation>
        <location evidence="1">Cell inner membrane</location>
        <topology evidence="1">Single-pass membrane protein</topology>
    </subcellularLocation>
</comment>
<sequence length="52" mass="6088">MGGYAGFIWPAFGIVLTVMAALWISSLRGWRESERTLEALRKNRRNREYIDE</sequence>
<evidence type="ECO:0000256" key="6">
    <source>
        <dbReference type="ARBA" id="ARBA00022748"/>
    </source>
</evidence>
<reference evidence="10" key="1">
    <citation type="submission" date="2018-05" db="EMBL/GenBank/DDBJ databases">
        <authorList>
            <person name="Lanie J.A."/>
            <person name="Ng W.-L."/>
            <person name="Kazmierczak K.M."/>
            <person name="Andrzejewski T.M."/>
            <person name="Davidsen T.M."/>
            <person name="Wayne K.J."/>
            <person name="Tettelin H."/>
            <person name="Glass J.I."/>
            <person name="Rusch D."/>
            <person name="Podicherti R."/>
            <person name="Tsui H.-C.T."/>
            <person name="Winkler M.E."/>
        </authorList>
    </citation>
    <scope>NUCLEOTIDE SEQUENCE</scope>
</reference>
<dbReference type="InterPro" id="IPR007078">
    <property type="entry name" value="Haem_export_protD_CcmD"/>
</dbReference>
<evidence type="ECO:0000256" key="4">
    <source>
        <dbReference type="ARBA" id="ARBA00022519"/>
    </source>
</evidence>
<dbReference type="EMBL" id="UINC01102338">
    <property type="protein sequence ID" value="SVC63882.1"/>
    <property type="molecule type" value="Genomic_DNA"/>
</dbReference>
<proteinExistence type="predicted"/>
<keyword evidence="3" id="KW-1003">Cell membrane</keyword>
<evidence type="ECO:0000256" key="9">
    <source>
        <dbReference type="SAM" id="Phobius"/>
    </source>
</evidence>
<evidence type="ECO:0000256" key="1">
    <source>
        <dbReference type="ARBA" id="ARBA00004377"/>
    </source>
</evidence>
<accession>A0A382NVV8</accession>
<keyword evidence="4" id="KW-0997">Cell inner membrane</keyword>
<evidence type="ECO:0000256" key="5">
    <source>
        <dbReference type="ARBA" id="ARBA00022692"/>
    </source>
</evidence>
<keyword evidence="2" id="KW-0813">Transport</keyword>
<keyword evidence="5 9" id="KW-0812">Transmembrane</keyword>
<keyword evidence="7 9" id="KW-1133">Transmembrane helix</keyword>
<dbReference type="NCBIfam" id="TIGR03141">
    <property type="entry name" value="cytochro_ccmD"/>
    <property type="match status" value="1"/>
</dbReference>
<keyword evidence="8 9" id="KW-0472">Membrane</keyword>
<evidence type="ECO:0008006" key="11">
    <source>
        <dbReference type="Google" id="ProtNLM"/>
    </source>
</evidence>
<evidence type="ECO:0000256" key="7">
    <source>
        <dbReference type="ARBA" id="ARBA00022989"/>
    </source>
</evidence>
<protein>
    <recommendedName>
        <fullName evidence="11">Heme exporter protein D</fullName>
    </recommendedName>
</protein>
<evidence type="ECO:0000256" key="8">
    <source>
        <dbReference type="ARBA" id="ARBA00023136"/>
    </source>
</evidence>
<dbReference type="GO" id="GO:0017004">
    <property type="term" value="P:cytochrome complex assembly"/>
    <property type="evidence" value="ECO:0007669"/>
    <property type="project" value="UniProtKB-KW"/>
</dbReference>
<evidence type="ECO:0000256" key="2">
    <source>
        <dbReference type="ARBA" id="ARBA00022448"/>
    </source>
</evidence>
<dbReference type="GO" id="GO:0005886">
    <property type="term" value="C:plasma membrane"/>
    <property type="evidence" value="ECO:0007669"/>
    <property type="project" value="UniProtKB-SubCell"/>
</dbReference>
<gene>
    <name evidence="10" type="ORF">METZ01_LOCUS316736</name>
</gene>
<feature type="transmembrane region" description="Helical" evidence="9">
    <location>
        <begin position="6"/>
        <end position="25"/>
    </location>
</feature>
<organism evidence="10">
    <name type="scientific">marine metagenome</name>
    <dbReference type="NCBI Taxonomy" id="408172"/>
    <lineage>
        <taxon>unclassified sequences</taxon>
        <taxon>metagenomes</taxon>
        <taxon>ecological metagenomes</taxon>
    </lineage>
</organism>
<dbReference type="GO" id="GO:0015886">
    <property type="term" value="P:heme transport"/>
    <property type="evidence" value="ECO:0007669"/>
    <property type="project" value="InterPro"/>
</dbReference>